<dbReference type="Proteomes" id="UP000011200">
    <property type="component" value="Chromosome"/>
</dbReference>
<sequence length="613" mass="68170">MTQTTAAPLATLSPQERVDAWLADFESALAARDIERVVSKFAVDSFWRDLVAFTWNIKTVEGHEGIADMLSARLADTDPSGFKTTEPPTEDVDGNTVITSAFIEFETATGRGNGHLRLRSDDTGDRAWTLLTTLQELKGHEEPKGPKRVLGAVHGSDPDRRSWAEKRLDEQLTLGYSEQPYIVVIGGGQGGIALGARLRQLGVPAIVVDKHERPGDQWRKRYKSLCLHDPVWYDHLPYLPFPPNWPVFAPKDKIGDWLEFYTKVMEVPYWSSTTCLSASFDENEKRWTVEVDRNGEKVTLRPTQLVLATGMSGKPNIPTLPGQDIFRGDQHHSSQHPGPDRYVGKRAVVIGSNNSAHDICKALVENDVDVTMVQRSSTHIVKSDSLMDLGLGDLYSERAVAAGMTTEKADLTFASLPYRIMADFQKPIYDAIRERDKEFYARLEAAGFELDFGDDDSGLFMKYLRRGSGYYIDVGASDLIADGTIKLAHGQVERLTEDSVILADGTELPADVVVYATGFGSMNGWAADLIGQDVADKVGKVWGLGSGTTKDPGPWEGEQRNMWKPTQQENLWFHGGNLHQSRHYSLYLALQLKARYEGMDTPVYGLQEVHHLS</sequence>
<dbReference type="InterPro" id="IPR032710">
    <property type="entry name" value="NTF2-like_dom_sf"/>
</dbReference>
<dbReference type="PANTHER" id="PTHR43539">
    <property type="entry name" value="FLAVIN-BINDING MONOOXYGENASE-LIKE PROTEIN (AFU_ORTHOLOGUE AFUA_4G09220)"/>
    <property type="match status" value="1"/>
</dbReference>
<accession>A0A2U9PVR9</accession>
<reference evidence="3" key="2">
    <citation type="submission" date="2018-03" db="EMBL/GenBank/DDBJ databases">
        <authorList>
            <person name="Derbyshire K."/>
            <person name="Gray T.A."/>
            <person name="Champion M."/>
        </authorList>
    </citation>
    <scope>NUCLEOTIDE SEQUENCE [LARGE SCALE GENOMIC DNA]</scope>
    <source>
        <strain evidence="3">MKD8</strain>
    </source>
</reference>
<dbReference type="Gene3D" id="3.50.50.60">
    <property type="entry name" value="FAD/NAD(P)-binding domain"/>
    <property type="match status" value="2"/>
</dbReference>
<protein>
    <submittedName>
        <fullName evidence="2">Flavin-containing monooxygenase FMO</fullName>
    </submittedName>
</protein>
<gene>
    <name evidence="2" type="ORF">D806_049250</name>
</gene>
<dbReference type="PANTHER" id="PTHR43539:SF68">
    <property type="entry name" value="FLAVIN-BINDING MONOOXYGENASE-LIKE PROTEIN (AFU_ORTHOLOGUE AFUA_4G09220)"/>
    <property type="match status" value="1"/>
</dbReference>
<proteinExistence type="predicted"/>
<evidence type="ECO:0000313" key="3">
    <source>
        <dbReference type="Proteomes" id="UP000011200"/>
    </source>
</evidence>
<evidence type="ECO:0000313" key="2">
    <source>
        <dbReference type="EMBL" id="AWT55876.1"/>
    </source>
</evidence>
<dbReference type="InterPro" id="IPR036188">
    <property type="entry name" value="FAD/NAD-bd_sf"/>
</dbReference>
<dbReference type="GO" id="GO:0050660">
    <property type="term" value="F:flavin adenine dinucleotide binding"/>
    <property type="evidence" value="ECO:0007669"/>
    <property type="project" value="TreeGrafter"/>
</dbReference>
<dbReference type="SUPFAM" id="SSF54427">
    <property type="entry name" value="NTF2-like"/>
    <property type="match status" value="1"/>
</dbReference>
<dbReference type="PRINTS" id="PR00411">
    <property type="entry name" value="PNDRDTASEI"/>
</dbReference>
<dbReference type="Pfam" id="PF13738">
    <property type="entry name" value="Pyr_redox_3"/>
    <property type="match status" value="1"/>
</dbReference>
<dbReference type="SMR" id="A0A2U9PVR9"/>
<dbReference type="GO" id="GO:0004497">
    <property type="term" value="F:monooxygenase activity"/>
    <property type="evidence" value="ECO:0007669"/>
    <property type="project" value="UniProtKB-KW"/>
</dbReference>
<reference evidence="2 3" key="1">
    <citation type="journal article" date="2013" name="Genome Announc.">
        <title>Draft genome sequence of MKD8, a conjugal recipient Mycobacterium smegmatis strain.</title>
        <authorList>
            <person name="Gray T.A."/>
            <person name="Palumbo M.J."/>
            <person name="Derbyshire K.M."/>
        </authorList>
    </citation>
    <scope>NUCLEOTIDE SEQUENCE [LARGE SCALE GENOMIC DNA]</scope>
    <source>
        <strain evidence="2 3">MKD8</strain>
    </source>
</reference>
<dbReference type="AlphaFoldDB" id="A0A2U9PVR9"/>
<dbReference type="Gene3D" id="3.10.450.50">
    <property type="match status" value="1"/>
</dbReference>
<dbReference type="InterPro" id="IPR050982">
    <property type="entry name" value="Auxin_biosynth/cation_transpt"/>
</dbReference>
<organism evidence="2 3">
    <name type="scientific">Mycolicibacterium smegmatis (strain MKD8)</name>
    <name type="common">Mycobacterium smegmatis</name>
    <dbReference type="NCBI Taxonomy" id="1214915"/>
    <lineage>
        <taxon>Bacteria</taxon>
        <taxon>Bacillati</taxon>
        <taxon>Actinomycetota</taxon>
        <taxon>Actinomycetes</taxon>
        <taxon>Mycobacteriales</taxon>
        <taxon>Mycobacteriaceae</taxon>
        <taxon>Mycolicibacterium</taxon>
    </lineage>
</organism>
<keyword evidence="2" id="KW-0503">Monooxygenase</keyword>
<keyword evidence="1" id="KW-0560">Oxidoreductase</keyword>
<dbReference type="EMBL" id="CP027541">
    <property type="protein sequence ID" value="AWT55876.1"/>
    <property type="molecule type" value="Genomic_DNA"/>
</dbReference>
<evidence type="ECO:0000256" key="1">
    <source>
        <dbReference type="ARBA" id="ARBA00023002"/>
    </source>
</evidence>
<dbReference type="SUPFAM" id="SSF51905">
    <property type="entry name" value="FAD/NAD(P)-binding domain"/>
    <property type="match status" value="1"/>
</dbReference>
<dbReference type="RefSeq" id="WP_003896427.1">
    <property type="nucleotide sequence ID" value="NZ_CP027541.1"/>
</dbReference>
<name>A0A2U9PVR9_MYCSE</name>